<keyword evidence="3" id="KW-0547">Nucleotide-binding</keyword>
<dbReference type="OrthoDB" id="9803211at2"/>
<evidence type="ECO:0000259" key="6">
    <source>
        <dbReference type="SMART" id="SM00836"/>
    </source>
</evidence>
<keyword evidence="2" id="KW-0436">Ligase</keyword>
<dbReference type="SMART" id="SM01016">
    <property type="entry name" value="Arg_tRNA_synt_N"/>
    <property type="match status" value="1"/>
</dbReference>
<name>A0A1Y5XZ26_KIBAR</name>
<proteinExistence type="predicted"/>
<dbReference type="PANTHER" id="PTHR11956">
    <property type="entry name" value="ARGINYL-TRNA SYNTHETASE"/>
    <property type="match status" value="1"/>
</dbReference>
<dbReference type="InterPro" id="IPR001278">
    <property type="entry name" value="Arg-tRNA-ligase"/>
</dbReference>
<dbReference type="PANTHER" id="PTHR11956:SF5">
    <property type="entry name" value="ARGININE--TRNA LIGASE, CYTOPLASMIC"/>
    <property type="match status" value="1"/>
</dbReference>
<evidence type="ECO:0000256" key="3">
    <source>
        <dbReference type="ARBA" id="ARBA00022741"/>
    </source>
</evidence>
<sequence length="257" mass="27965">MNPAALAEKVRAAAVEVLADRGLDSTVLPETVILRRPRNPAHGDFATTLPLQLGDRVGVPAPQLARWLAGALTEGDEIDSAEAAGPGFVNLHLTKAARAGVVADIEAAGRGYAARPHVPGAWQEVDPDLRKRRIWDNPVFTVQYAHARICRVVENSVKFGMDPAGADLGLMTHEREDTVIRVLGEFDEIAADRVARYLERLADALHRWYDTPECRILPKGDEEVAAVHLARLRLSCAVRQVLANGLETLGVSAPERM</sequence>
<accession>A0A1Y5XZ26</accession>
<feature type="domain" description="Arginyl tRNA synthetase N-terminal" evidence="7">
    <location>
        <begin position="4"/>
        <end position="93"/>
    </location>
</feature>
<dbReference type="InterPro" id="IPR005148">
    <property type="entry name" value="Arg-tRNA-synth_N"/>
</dbReference>
<keyword evidence="4" id="KW-0067">ATP-binding</keyword>
<dbReference type="Gene3D" id="3.30.1360.70">
    <property type="entry name" value="Arginyl tRNA synthetase N-terminal domain"/>
    <property type="match status" value="1"/>
</dbReference>
<dbReference type="AlphaFoldDB" id="A0A1Y5XZ26"/>
<dbReference type="SUPFAM" id="SSF47323">
    <property type="entry name" value="Anticodon-binding domain of a subclass of class I aminoacyl-tRNA synthetases"/>
    <property type="match status" value="1"/>
</dbReference>
<evidence type="ECO:0000259" key="7">
    <source>
        <dbReference type="SMART" id="SM01016"/>
    </source>
</evidence>
<evidence type="ECO:0000313" key="9">
    <source>
        <dbReference type="Proteomes" id="UP000192674"/>
    </source>
</evidence>
<evidence type="ECO:0000313" key="8">
    <source>
        <dbReference type="EMBL" id="SMD20175.1"/>
    </source>
</evidence>
<dbReference type="SUPFAM" id="SSF55190">
    <property type="entry name" value="Arginyl-tRNA synthetase (ArgRS), N-terminal 'additional' domain"/>
    <property type="match status" value="1"/>
</dbReference>
<dbReference type="Proteomes" id="UP000192674">
    <property type="component" value="Unassembled WGS sequence"/>
</dbReference>
<dbReference type="SMART" id="SM00836">
    <property type="entry name" value="DALR_1"/>
    <property type="match status" value="1"/>
</dbReference>
<dbReference type="RefSeq" id="WP_084430432.1">
    <property type="nucleotide sequence ID" value="NZ_FWXV01000006.1"/>
</dbReference>
<dbReference type="GO" id="GO:0004814">
    <property type="term" value="F:arginine-tRNA ligase activity"/>
    <property type="evidence" value="ECO:0007669"/>
    <property type="project" value="UniProtKB-EC"/>
</dbReference>
<evidence type="ECO:0000256" key="1">
    <source>
        <dbReference type="ARBA" id="ARBA00012837"/>
    </source>
</evidence>
<dbReference type="GO" id="GO:0006420">
    <property type="term" value="P:arginyl-tRNA aminoacylation"/>
    <property type="evidence" value="ECO:0007669"/>
    <property type="project" value="InterPro"/>
</dbReference>
<dbReference type="Pfam" id="PF03485">
    <property type="entry name" value="Arg_tRNA_synt_N"/>
    <property type="match status" value="1"/>
</dbReference>
<protein>
    <recommendedName>
        <fullName evidence="1">arginine--tRNA ligase</fullName>
        <ecNumber evidence="1">6.1.1.19</ecNumber>
    </recommendedName>
</protein>
<evidence type="ECO:0000256" key="4">
    <source>
        <dbReference type="ARBA" id="ARBA00022840"/>
    </source>
</evidence>
<dbReference type="InterPro" id="IPR008909">
    <property type="entry name" value="DALR_anticod-bd"/>
</dbReference>
<gene>
    <name evidence="8" type="ORF">SAMN05661093_06256</name>
</gene>
<evidence type="ECO:0000256" key="2">
    <source>
        <dbReference type="ARBA" id="ARBA00022598"/>
    </source>
</evidence>
<dbReference type="Gene3D" id="1.10.730.10">
    <property type="entry name" value="Isoleucyl-tRNA Synthetase, Domain 1"/>
    <property type="match status" value="1"/>
</dbReference>
<evidence type="ECO:0000256" key="5">
    <source>
        <dbReference type="ARBA" id="ARBA00049339"/>
    </source>
</evidence>
<keyword evidence="9" id="KW-1185">Reference proteome</keyword>
<dbReference type="GO" id="GO:0005524">
    <property type="term" value="F:ATP binding"/>
    <property type="evidence" value="ECO:0007669"/>
    <property type="project" value="UniProtKB-KW"/>
</dbReference>
<dbReference type="EC" id="6.1.1.19" evidence="1"/>
<dbReference type="Pfam" id="PF05746">
    <property type="entry name" value="DALR_1"/>
    <property type="match status" value="1"/>
</dbReference>
<dbReference type="InterPro" id="IPR036695">
    <property type="entry name" value="Arg-tRNA-synth_N_sf"/>
</dbReference>
<keyword evidence="8" id="KW-0030">Aminoacyl-tRNA synthetase</keyword>
<organism evidence="8 9">
    <name type="scientific">Kibdelosporangium aridum</name>
    <dbReference type="NCBI Taxonomy" id="2030"/>
    <lineage>
        <taxon>Bacteria</taxon>
        <taxon>Bacillati</taxon>
        <taxon>Actinomycetota</taxon>
        <taxon>Actinomycetes</taxon>
        <taxon>Pseudonocardiales</taxon>
        <taxon>Pseudonocardiaceae</taxon>
        <taxon>Kibdelosporangium</taxon>
    </lineage>
</organism>
<dbReference type="EMBL" id="FWXV01000006">
    <property type="protein sequence ID" value="SMD20175.1"/>
    <property type="molecule type" value="Genomic_DNA"/>
</dbReference>
<feature type="domain" description="DALR anticodon binding" evidence="6">
    <location>
        <begin position="142"/>
        <end position="257"/>
    </location>
</feature>
<dbReference type="InterPro" id="IPR009080">
    <property type="entry name" value="tRNAsynth_Ia_anticodon-bd"/>
</dbReference>
<reference evidence="8 9" key="1">
    <citation type="submission" date="2017-04" db="EMBL/GenBank/DDBJ databases">
        <authorList>
            <person name="Afonso C.L."/>
            <person name="Miller P.J."/>
            <person name="Scott M.A."/>
            <person name="Spackman E."/>
            <person name="Goraichik I."/>
            <person name="Dimitrov K.M."/>
            <person name="Suarez D.L."/>
            <person name="Swayne D.E."/>
        </authorList>
    </citation>
    <scope>NUCLEOTIDE SEQUENCE [LARGE SCALE GENOMIC DNA]</scope>
    <source>
        <strain evidence="8 9">DSM 43828</strain>
    </source>
</reference>
<dbReference type="GO" id="GO:0005737">
    <property type="term" value="C:cytoplasm"/>
    <property type="evidence" value="ECO:0007669"/>
    <property type="project" value="InterPro"/>
</dbReference>
<comment type="catalytic activity">
    <reaction evidence="5">
        <text>tRNA(Arg) + L-arginine + ATP = L-arginyl-tRNA(Arg) + AMP + diphosphate</text>
        <dbReference type="Rhea" id="RHEA:20301"/>
        <dbReference type="Rhea" id="RHEA-COMP:9658"/>
        <dbReference type="Rhea" id="RHEA-COMP:9673"/>
        <dbReference type="ChEBI" id="CHEBI:30616"/>
        <dbReference type="ChEBI" id="CHEBI:32682"/>
        <dbReference type="ChEBI" id="CHEBI:33019"/>
        <dbReference type="ChEBI" id="CHEBI:78442"/>
        <dbReference type="ChEBI" id="CHEBI:78513"/>
        <dbReference type="ChEBI" id="CHEBI:456215"/>
        <dbReference type="EC" id="6.1.1.19"/>
    </reaction>
</comment>